<dbReference type="PANTHER" id="PTHR37239">
    <property type="entry name" value="EPIDERMAL PATTERNING FACTOR-LIKE PROTEIN 9"/>
    <property type="match status" value="1"/>
</dbReference>
<dbReference type="CDD" id="cd22743">
    <property type="entry name" value="stomagen-like"/>
    <property type="match status" value="1"/>
</dbReference>
<dbReference type="InterPro" id="IPR038572">
    <property type="entry name" value="Stomagen_C_sf"/>
</dbReference>
<proteinExistence type="predicted"/>
<dbReference type="EMBL" id="MNCJ02000331">
    <property type="protein sequence ID" value="KAF5759313.1"/>
    <property type="molecule type" value="Genomic_DNA"/>
</dbReference>
<evidence type="ECO:0000259" key="1">
    <source>
        <dbReference type="Pfam" id="PF16851"/>
    </source>
</evidence>
<dbReference type="Pfam" id="PF16851">
    <property type="entry name" value="Stomagen"/>
    <property type="match status" value="1"/>
</dbReference>
<reference evidence="2" key="3">
    <citation type="submission" date="2020-06" db="EMBL/GenBank/DDBJ databases">
        <title>Helianthus annuus Genome sequencing and assembly Release 2.</title>
        <authorList>
            <person name="Gouzy J."/>
            <person name="Langlade N."/>
            <person name="Munos S."/>
        </authorList>
    </citation>
    <scope>NUCLEOTIDE SEQUENCE</scope>
    <source>
        <tissue evidence="2">Leaves</tissue>
    </source>
</reference>
<dbReference type="Gramene" id="mRNA:HanXRQr2_Chr16g0739731">
    <property type="protein sequence ID" value="mRNA:HanXRQr2_Chr16g0739731"/>
    <property type="gene ID" value="HanXRQr2_Chr16g0739731"/>
</dbReference>
<dbReference type="STRING" id="4232.A0A251RZ74"/>
<reference evidence="3" key="2">
    <citation type="submission" date="2017-02" db="EMBL/GenBank/DDBJ databases">
        <title>Sunflower complete genome.</title>
        <authorList>
            <person name="Langlade N."/>
            <person name="Munos S."/>
        </authorList>
    </citation>
    <scope>NUCLEOTIDE SEQUENCE [LARGE SCALE GENOMIC DNA]</scope>
    <source>
        <tissue evidence="3">Leaves</tissue>
    </source>
</reference>
<evidence type="ECO:0000313" key="4">
    <source>
        <dbReference type="Proteomes" id="UP000215914"/>
    </source>
</evidence>
<keyword evidence="4" id="KW-1185">Reference proteome</keyword>
<sequence>MFITMRITLYLFKSHYDHKLPFSPLFINPIRSSFNFNSNLSFSKATMANTKLLFYFLWATLVLQGVSGEIFTSRRGLHLQGTNMELMNMNLGRRSKIGSVIPTCTFNECRGCRHNCRAEQVPVEGNDPISSAYRYRCVCHR</sequence>
<protein>
    <submittedName>
        <fullName evidence="2 3">Stomagen</fullName>
    </submittedName>
</protein>
<dbReference type="OMA" id="MFITMRI"/>
<dbReference type="Proteomes" id="UP000215914">
    <property type="component" value="Chromosome 16"/>
</dbReference>
<dbReference type="Gene3D" id="2.20.25.390">
    <property type="entry name" value="Stomagen"/>
    <property type="match status" value="1"/>
</dbReference>
<evidence type="ECO:0000313" key="2">
    <source>
        <dbReference type="EMBL" id="KAF5759313.1"/>
    </source>
</evidence>
<dbReference type="PANTHER" id="PTHR37239:SF1">
    <property type="entry name" value="EPIDERMAL PATTERNING FACTOR-LIKE PROTEIN 9"/>
    <property type="match status" value="1"/>
</dbReference>
<gene>
    <name evidence="3" type="ORF">HannXRQ_Chr16g0507861</name>
    <name evidence="2" type="ORF">HanXRQr2_Chr16g0739731</name>
</gene>
<dbReference type="EMBL" id="CM007905">
    <property type="protein sequence ID" value="OTF91176.1"/>
    <property type="molecule type" value="Genomic_DNA"/>
</dbReference>
<accession>A0A251RZ74</accession>
<dbReference type="InterPro" id="IPR031753">
    <property type="entry name" value="Stomagen"/>
</dbReference>
<dbReference type="AlphaFoldDB" id="A0A251RZ74"/>
<feature type="domain" description="Stomagen C-terminal" evidence="1">
    <location>
        <begin position="93"/>
        <end position="140"/>
    </location>
</feature>
<dbReference type="InterPro" id="IPR044858">
    <property type="entry name" value="Stomagen_C"/>
</dbReference>
<dbReference type="InParanoid" id="A0A251RZ74"/>
<organism evidence="3 4">
    <name type="scientific">Helianthus annuus</name>
    <name type="common">Common sunflower</name>
    <dbReference type="NCBI Taxonomy" id="4232"/>
    <lineage>
        <taxon>Eukaryota</taxon>
        <taxon>Viridiplantae</taxon>
        <taxon>Streptophyta</taxon>
        <taxon>Embryophyta</taxon>
        <taxon>Tracheophyta</taxon>
        <taxon>Spermatophyta</taxon>
        <taxon>Magnoliopsida</taxon>
        <taxon>eudicotyledons</taxon>
        <taxon>Gunneridae</taxon>
        <taxon>Pentapetalae</taxon>
        <taxon>asterids</taxon>
        <taxon>campanulids</taxon>
        <taxon>Asterales</taxon>
        <taxon>Asteraceae</taxon>
        <taxon>Asteroideae</taxon>
        <taxon>Heliantheae alliance</taxon>
        <taxon>Heliantheae</taxon>
        <taxon>Helianthus</taxon>
    </lineage>
</organism>
<reference evidence="2 4" key="1">
    <citation type="journal article" date="2017" name="Nature">
        <title>The sunflower genome provides insights into oil metabolism, flowering and Asterid evolution.</title>
        <authorList>
            <person name="Badouin H."/>
            <person name="Gouzy J."/>
            <person name="Grassa C.J."/>
            <person name="Murat F."/>
            <person name="Staton S.E."/>
            <person name="Cottret L."/>
            <person name="Lelandais-Briere C."/>
            <person name="Owens G.L."/>
            <person name="Carrere S."/>
            <person name="Mayjonade B."/>
            <person name="Legrand L."/>
            <person name="Gill N."/>
            <person name="Kane N.C."/>
            <person name="Bowers J.E."/>
            <person name="Hubner S."/>
            <person name="Bellec A."/>
            <person name="Berard A."/>
            <person name="Berges H."/>
            <person name="Blanchet N."/>
            <person name="Boniface M.C."/>
            <person name="Brunel D."/>
            <person name="Catrice O."/>
            <person name="Chaidir N."/>
            <person name="Claudel C."/>
            <person name="Donnadieu C."/>
            <person name="Faraut T."/>
            <person name="Fievet G."/>
            <person name="Helmstetter N."/>
            <person name="King M."/>
            <person name="Knapp S.J."/>
            <person name="Lai Z."/>
            <person name="Le Paslier M.C."/>
            <person name="Lippi Y."/>
            <person name="Lorenzon L."/>
            <person name="Mandel J.R."/>
            <person name="Marage G."/>
            <person name="Marchand G."/>
            <person name="Marquand E."/>
            <person name="Bret-Mestries E."/>
            <person name="Morien E."/>
            <person name="Nambeesan S."/>
            <person name="Nguyen T."/>
            <person name="Pegot-Espagnet P."/>
            <person name="Pouilly N."/>
            <person name="Raftis F."/>
            <person name="Sallet E."/>
            <person name="Schiex T."/>
            <person name="Thomas J."/>
            <person name="Vandecasteele C."/>
            <person name="Vares D."/>
            <person name="Vear F."/>
            <person name="Vautrin S."/>
            <person name="Crespi M."/>
            <person name="Mangin B."/>
            <person name="Burke J.M."/>
            <person name="Salse J."/>
            <person name="Munos S."/>
            <person name="Vincourt P."/>
            <person name="Rieseberg L.H."/>
            <person name="Langlade N.B."/>
        </authorList>
    </citation>
    <scope>NUCLEOTIDE SEQUENCE [LARGE SCALE GENOMIC DNA]</scope>
    <source>
        <strain evidence="4">cv. SF193</strain>
        <tissue evidence="2">Leaves</tissue>
    </source>
</reference>
<evidence type="ECO:0000313" key="3">
    <source>
        <dbReference type="EMBL" id="OTF91176.1"/>
    </source>
</evidence>
<dbReference type="GO" id="GO:2000123">
    <property type="term" value="P:positive regulation of stomatal complex development"/>
    <property type="evidence" value="ECO:0007669"/>
    <property type="project" value="InterPro"/>
</dbReference>
<name>A0A251RZ74_HELAN</name>